<keyword evidence="6" id="KW-0675">Receptor</keyword>
<keyword evidence="4" id="KW-0677">Repeat</keyword>
<keyword evidence="5" id="KW-1015">Disulfide bond</keyword>
<dbReference type="CDD" id="cd00096">
    <property type="entry name" value="Ig"/>
    <property type="match status" value="1"/>
</dbReference>
<accession>A0A0N4UC33</accession>
<evidence type="ECO:0000256" key="3">
    <source>
        <dbReference type="ARBA" id="ARBA00022729"/>
    </source>
</evidence>
<dbReference type="Pfam" id="PF07679">
    <property type="entry name" value="I-set"/>
    <property type="match status" value="1"/>
</dbReference>
<dbReference type="STRING" id="318479.A0A0N4UC33"/>
<keyword evidence="2" id="KW-0433">Leucine-rich repeat</keyword>
<gene>
    <name evidence="9" type="ORF">DME_LOCUS8686</name>
</gene>
<dbReference type="InterPro" id="IPR032675">
    <property type="entry name" value="LRR_dom_sf"/>
</dbReference>
<dbReference type="SUPFAM" id="SSF48726">
    <property type="entry name" value="Immunoglobulin"/>
    <property type="match status" value="1"/>
</dbReference>
<reference evidence="9 11" key="2">
    <citation type="submission" date="2018-11" db="EMBL/GenBank/DDBJ databases">
        <authorList>
            <consortium name="Pathogen Informatics"/>
        </authorList>
    </citation>
    <scope>NUCLEOTIDE SEQUENCE [LARGE SCALE GENOMIC DNA]</scope>
</reference>
<protein>
    <submittedName>
        <fullName evidence="12">Ig-like domain-containing protein</fullName>
    </submittedName>
</protein>
<dbReference type="PANTHER" id="PTHR45930">
    <property type="entry name" value="G-PROTEIN COUPLED RECEPTOR 124-LIKE PROTEIN"/>
    <property type="match status" value="1"/>
</dbReference>
<dbReference type="WBParaSite" id="DME_0000480301-mRNA-1">
    <property type="protein sequence ID" value="DME_0000480301-mRNA-1"/>
    <property type="gene ID" value="DME_0000480301"/>
</dbReference>
<dbReference type="InterPro" id="IPR007110">
    <property type="entry name" value="Ig-like_dom"/>
</dbReference>
<evidence type="ECO:0000313" key="11">
    <source>
        <dbReference type="Proteomes" id="UP000274756"/>
    </source>
</evidence>
<evidence type="ECO:0000256" key="2">
    <source>
        <dbReference type="ARBA" id="ARBA00022614"/>
    </source>
</evidence>
<keyword evidence="3" id="KW-0732">Signal</keyword>
<evidence type="ECO:0000256" key="4">
    <source>
        <dbReference type="ARBA" id="ARBA00022737"/>
    </source>
</evidence>
<evidence type="ECO:0000313" key="9">
    <source>
        <dbReference type="EMBL" id="VDN58713.1"/>
    </source>
</evidence>
<evidence type="ECO:0000313" key="10">
    <source>
        <dbReference type="Proteomes" id="UP000038040"/>
    </source>
</evidence>
<dbReference type="Pfam" id="PF13855">
    <property type="entry name" value="LRR_8"/>
    <property type="match status" value="1"/>
</dbReference>
<dbReference type="Gene3D" id="2.60.40.10">
    <property type="entry name" value="Immunoglobulins"/>
    <property type="match status" value="1"/>
</dbReference>
<evidence type="ECO:0000259" key="7">
    <source>
        <dbReference type="PROSITE" id="PS50227"/>
    </source>
</evidence>
<dbReference type="Gene3D" id="3.80.10.10">
    <property type="entry name" value="Ribonuclease Inhibitor"/>
    <property type="match status" value="1"/>
</dbReference>
<sequence length="596" mass="67771">MDERICIIILVMFNITNTLNEYLRCLSNLNDNGYIHIDCSNQRFKQISSVARLDAPTYDFMPNTISGNVISLNLSANEFTVINSNSFATLRHPEILESLDLSSNNLHTINRLSFVDLENLEFLNLNHNYFSSFPDRTFSSLNKLKFISIASNQMICDCQLTDFLKFINKEIPIEVSNETVCIFPKSLRNQQISAIKAKSLKRTCGKGDFNPKIFSIEPPPQSLIVYPGEKRQITCKVSNIKGLSMEWLKNDIPIQRTSRLFINASIENNIQSLTLSLNPILWEDEGDWTCYIELQDASLRKVIRLMPISIHTEKCVQEWQANEKGEVTWPVSERGIVSMNCPNGPSNAKVYRECKQGKWGEINSNECAFASSLTKQLLMLISNQKRSTYLLNFLNITTSLSSLKYKLSAYETRLVGWIIGNATHFSNANMLNAISFVLDSSYTRSEISGEMLRAHIENIMFTEKAIYFKNIAVCQSMLISAFDMLDYSSNEKLNIGFISGYYADEYFCQKRNAVEFLTANGMSSVRVPHATFELFSSTAILRVFWLKTTNIFNNIYSIDGKWIVTGDVHAIALKKINLRLSYAAPPSGFVSILLFF</sequence>
<dbReference type="GO" id="GO:0005886">
    <property type="term" value="C:plasma membrane"/>
    <property type="evidence" value="ECO:0007669"/>
    <property type="project" value="TreeGrafter"/>
</dbReference>
<dbReference type="InterPro" id="IPR013098">
    <property type="entry name" value="Ig_I-set"/>
</dbReference>
<feature type="domain" description="G-protein coupled receptors family 2 profile 1" evidence="7">
    <location>
        <begin position="289"/>
        <end position="371"/>
    </location>
</feature>
<evidence type="ECO:0000256" key="1">
    <source>
        <dbReference type="ARBA" id="ARBA00007343"/>
    </source>
</evidence>
<comment type="similarity">
    <text evidence="1">Belongs to the G-protein coupled receptor 2 family. Adhesion G-protein coupled receptor (ADGR) subfamily.</text>
</comment>
<dbReference type="SMART" id="SM00369">
    <property type="entry name" value="LRR_TYP"/>
    <property type="match status" value="2"/>
</dbReference>
<dbReference type="PANTHER" id="PTHR45930:SF4">
    <property type="entry name" value="ADHESION G PROTEIN-COUPLED RECEPTOR A3"/>
    <property type="match status" value="1"/>
</dbReference>
<proteinExistence type="inferred from homology"/>
<dbReference type="PROSITE" id="PS50835">
    <property type="entry name" value="IG_LIKE"/>
    <property type="match status" value="1"/>
</dbReference>
<dbReference type="OrthoDB" id="6134459at2759"/>
<dbReference type="PROSITE" id="PS51450">
    <property type="entry name" value="LRR"/>
    <property type="match status" value="2"/>
</dbReference>
<dbReference type="InterPro" id="IPR001611">
    <property type="entry name" value="Leu-rich_rpt"/>
</dbReference>
<evidence type="ECO:0000256" key="5">
    <source>
        <dbReference type="ARBA" id="ARBA00023157"/>
    </source>
</evidence>
<dbReference type="InterPro" id="IPR051963">
    <property type="entry name" value="Adhesion_GPCR_A"/>
</dbReference>
<evidence type="ECO:0000256" key="6">
    <source>
        <dbReference type="ARBA" id="ARBA00023170"/>
    </source>
</evidence>
<dbReference type="Proteomes" id="UP000038040">
    <property type="component" value="Unplaced"/>
</dbReference>
<feature type="domain" description="Ig-like" evidence="8">
    <location>
        <begin position="211"/>
        <end position="300"/>
    </location>
</feature>
<dbReference type="PROSITE" id="PS50227">
    <property type="entry name" value="G_PROTEIN_RECEP_F2_3"/>
    <property type="match status" value="1"/>
</dbReference>
<keyword evidence="11" id="KW-1185">Reference proteome</keyword>
<name>A0A0N4UC33_DRAME</name>
<dbReference type="EMBL" id="UYYG01001171">
    <property type="protein sequence ID" value="VDN58713.1"/>
    <property type="molecule type" value="Genomic_DNA"/>
</dbReference>
<dbReference type="GO" id="GO:0007166">
    <property type="term" value="P:cell surface receptor signaling pathway"/>
    <property type="evidence" value="ECO:0007669"/>
    <property type="project" value="TreeGrafter"/>
</dbReference>
<dbReference type="InterPro" id="IPR001879">
    <property type="entry name" value="GPCR_2_extracellular_dom"/>
</dbReference>
<dbReference type="SMART" id="SM00082">
    <property type="entry name" value="LRRCT"/>
    <property type="match status" value="1"/>
</dbReference>
<dbReference type="InterPro" id="IPR036179">
    <property type="entry name" value="Ig-like_dom_sf"/>
</dbReference>
<dbReference type="SUPFAM" id="SSF52058">
    <property type="entry name" value="L domain-like"/>
    <property type="match status" value="1"/>
</dbReference>
<dbReference type="InterPro" id="IPR013783">
    <property type="entry name" value="Ig-like_fold"/>
</dbReference>
<evidence type="ECO:0000313" key="12">
    <source>
        <dbReference type="WBParaSite" id="DME_0000480301-mRNA-1"/>
    </source>
</evidence>
<evidence type="ECO:0000259" key="8">
    <source>
        <dbReference type="PROSITE" id="PS50835"/>
    </source>
</evidence>
<dbReference type="GO" id="GO:0004930">
    <property type="term" value="F:G protein-coupled receptor activity"/>
    <property type="evidence" value="ECO:0007669"/>
    <property type="project" value="InterPro"/>
</dbReference>
<dbReference type="Proteomes" id="UP000274756">
    <property type="component" value="Unassembled WGS sequence"/>
</dbReference>
<organism evidence="10 12">
    <name type="scientific">Dracunculus medinensis</name>
    <name type="common">Guinea worm</name>
    <dbReference type="NCBI Taxonomy" id="318479"/>
    <lineage>
        <taxon>Eukaryota</taxon>
        <taxon>Metazoa</taxon>
        <taxon>Ecdysozoa</taxon>
        <taxon>Nematoda</taxon>
        <taxon>Chromadorea</taxon>
        <taxon>Rhabditida</taxon>
        <taxon>Spirurina</taxon>
        <taxon>Dracunculoidea</taxon>
        <taxon>Dracunculidae</taxon>
        <taxon>Dracunculus</taxon>
    </lineage>
</organism>
<dbReference type="InterPro" id="IPR000483">
    <property type="entry name" value="Cys-rich_flank_reg_C"/>
</dbReference>
<dbReference type="InterPro" id="IPR003591">
    <property type="entry name" value="Leu-rich_rpt_typical-subtyp"/>
</dbReference>
<dbReference type="AlphaFoldDB" id="A0A0N4UC33"/>
<reference evidence="12" key="1">
    <citation type="submission" date="2017-02" db="UniProtKB">
        <authorList>
            <consortium name="WormBaseParasite"/>
        </authorList>
    </citation>
    <scope>IDENTIFICATION</scope>
</reference>